<sequence>MFNKSIETTYATLINKDRNGICHNCTNDAKYTCPACLVKSCCLSCVKAHKKLSGCNGDRIKTLTSKLIPRSQYNENELWTDFKFLEDTRRVIDAAVRNLHRDNVIYPSTVKKDSLIKVIKDSNKRDRTSPMPLLKKACLDRKIKIEFCPVKDMYIRKTNTTYYNKHLNIIYWKIECIFQSKDSILISGNFSEKDMLGNIILDLYKSEYPQLLNKLNIKEESELINMIENDKVEVFLSSFKSSVKPFKMNLNFTLGENLSDQTIVEYPRLKIILSNKEEH</sequence>
<keyword evidence="4" id="KW-0862">Zinc</keyword>
<dbReference type="InterPro" id="IPR057721">
    <property type="entry name" value="BCD1_alpha/beta"/>
</dbReference>
<dbReference type="Pfam" id="PF04438">
    <property type="entry name" value="zf-HIT"/>
    <property type="match status" value="1"/>
</dbReference>
<organism evidence="9 10">
    <name type="scientific">Cryptosporidium muris (strain RN66)</name>
    <dbReference type="NCBI Taxonomy" id="441375"/>
    <lineage>
        <taxon>Eukaryota</taxon>
        <taxon>Sar</taxon>
        <taxon>Alveolata</taxon>
        <taxon>Apicomplexa</taxon>
        <taxon>Conoidasida</taxon>
        <taxon>Coccidia</taxon>
        <taxon>Eucoccidiorida</taxon>
        <taxon>Eimeriorina</taxon>
        <taxon>Cryptosporidiidae</taxon>
        <taxon>Cryptosporidium</taxon>
    </lineage>
</organism>
<dbReference type="OrthoDB" id="272357at2759"/>
<evidence type="ECO:0000256" key="5">
    <source>
        <dbReference type="ARBA" id="ARBA00049598"/>
    </source>
</evidence>
<evidence type="ECO:0000256" key="4">
    <source>
        <dbReference type="ARBA" id="ARBA00022833"/>
    </source>
</evidence>
<keyword evidence="1" id="KW-0597">Phosphoprotein</keyword>
<proteinExistence type="inferred from homology"/>
<dbReference type="VEuPathDB" id="CryptoDB:CMU_011080"/>
<dbReference type="GO" id="GO:0070761">
    <property type="term" value="C:pre-snoRNP complex"/>
    <property type="evidence" value="ECO:0007669"/>
    <property type="project" value="TreeGrafter"/>
</dbReference>
<feature type="domain" description="HIT-type" evidence="8">
    <location>
        <begin position="22"/>
        <end position="55"/>
    </location>
</feature>
<dbReference type="GO" id="GO:0000463">
    <property type="term" value="P:maturation of LSU-rRNA from tricistronic rRNA transcript (SSU-rRNA, 5.8S rRNA, LSU-rRNA)"/>
    <property type="evidence" value="ECO:0007669"/>
    <property type="project" value="TreeGrafter"/>
</dbReference>
<dbReference type="AlphaFoldDB" id="B6AIW9"/>
<dbReference type="EMBL" id="DS989737">
    <property type="protein sequence ID" value="EEA08160.1"/>
    <property type="molecule type" value="Genomic_DNA"/>
</dbReference>
<dbReference type="GO" id="GO:0048254">
    <property type="term" value="P:snoRNA localization"/>
    <property type="evidence" value="ECO:0007669"/>
    <property type="project" value="TreeGrafter"/>
</dbReference>
<dbReference type="OMA" id="NITRSRM"/>
<reference evidence="9" key="1">
    <citation type="submission" date="2008-06" db="EMBL/GenBank/DDBJ databases">
        <authorList>
            <person name="Lorenzi H."/>
            <person name="Inman J."/>
            <person name="Miller J."/>
            <person name="Schobel S."/>
            <person name="Amedeo P."/>
            <person name="Caler E.V."/>
            <person name="da Silva J."/>
        </authorList>
    </citation>
    <scope>NUCLEOTIDE SEQUENCE [LARGE SCALE GENOMIC DNA]</scope>
    <source>
        <strain evidence="9">RN66</strain>
    </source>
</reference>
<dbReference type="GO" id="GO:0008270">
    <property type="term" value="F:zinc ion binding"/>
    <property type="evidence" value="ECO:0007669"/>
    <property type="project" value="UniProtKB-UniRule"/>
</dbReference>
<dbReference type="PROSITE" id="PS51083">
    <property type="entry name" value="ZF_HIT"/>
    <property type="match status" value="1"/>
</dbReference>
<evidence type="ECO:0000313" key="9">
    <source>
        <dbReference type="EMBL" id="EEA08160.1"/>
    </source>
</evidence>
<dbReference type="InterPro" id="IPR007529">
    <property type="entry name" value="Znf_HIT"/>
</dbReference>
<evidence type="ECO:0000313" key="10">
    <source>
        <dbReference type="Proteomes" id="UP000001460"/>
    </source>
</evidence>
<keyword evidence="3 7" id="KW-0863">Zinc-finger</keyword>
<dbReference type="RefSeq" id="XP_002142509.1">
    <property type="nucleotide sequence ID" value="XM_002142473.1"/>
</dbReference>
<dbReference type="InterPro" id="IPR051639">
    <property type="entry name" value="BCD1"/>
</dbReference>
<evidence type="ECO:0000256" key="1">
    <source>
        <dbReference type="ARBA" id="ARBA00022553"/>
    </source>
</evidence>
<accession>B6AIW9</accession>
<comment type="similarity">
    <text evidence="6">Belongs to the BCD1 family.</text>
</comment>
<dbReference type="PANTHER" id="PTHR13483">
    <property type="entry name" value="BOX C_D SNORNA PROTEIN 1-RELATED"/>
    <property type="match status" value="1"/>
</dbReference>
<dbReference type="Proteomes" id="UP000001460">
    <property type="component" value="Unassembled WGS sequence"/>
</dbReference>
<dbReference type="SUPFAM" id="SSF144232">
    <property type="entry name" value="HIT/MYND zinc finger-like"/>
    <property type="match status" value="1"/>
</dbReference>
<keyword evidence="10" id="KW-1185">Reference proteome</keyword>
<evidence type="ECO:0000256" key="2">
    <source>
        <dbReference type="ARBA" id="ARBA00022723"/>
    </source>
</evidence>
<name>B6AIW9_CRYMR</name>
<comment type="function">
    <text evidence="5">Required for box C/D snoRNAs accumulation involved in snoRNA processing, snoRNA transport to the nucleolus and ribosome biogenesis.</text>
</comment>
<keyword evidence="2" id="KW-0479">Metal-binding</keyword>
<dbReference type="GO" id="GO:0000492">
    <property type="term" value="P:box C/D snoRNP assembly"/>
    <property type="evidence" value="ECO:0007669"/>
    <property type="project" value="TreeGrafter"/>
</dbReference>
<dbReference type="eggNOG" id="KOG2858">
    <property type="taxonomic scope" value="Eukaryota"/>
</dbReference>
<dbReference type="PANTHER" id="PTHR13483:SF3">
    <property type="entry name" value="BOX C_D SNORNA PROTEIN 1"/>
    <property type="match status" value="1"/>
</dbReference>
<evidence type="ECO:0000259" key="8">
    <source>
        <dbReference type="PROSITE" id="PS51083"/>
    </source>
</evidence>
<protein>
    <recommendedName>
        <fullName evidence="8">HIT-type domain-containing protein</fullName>
    </recommendedName>
</protein>
<dbReference type="GeneID" id="6997696"/>
<evidence type="ECO:0000256" key="6">
    <source>
        <dbReference type="ARBA" id="ARBA00049654"/>
    </source>
</evidence>
<dbReference type="Pfam" id="PF25790">
    <property type="entry name" value="BCD1"/>
    <property type="match status" value="1"/>
</dbReference>
<dbReference type="CDD" id="cd23023">
    <property type="entry name" value="zf-HIT_BCD1"/>
    <property type="match status" value="1"/>
</dbReference>
<dbReference type="GO" id="GO:0005634">
    <property type="term" value="C:nucleus"/>
    <property type="evidence" value="ECO:0007669"/>
    <property type="project" value="TreeGrafter"/>
</dbReference>
<dbReference type="Gene3D" id="3.30.60.190">
    <property type="match status" value="1"/>
</dbReference>
<evidence type="ECO:0000256" key="7">
    <source>
        <dbReference type="PROSITE-ProRule" id="PRU00453"/>
    </source>
</evidence>
<gene>
    <name evidence="9" type="ORF">CMU_011080</name>
</gene>
<dbReference type="STRING" id="441375.B6AIW9"/>
<evidence type="ECO:0000256" key="3">
    <source>
        <dbReference type="ARBA" id="ARBA00022771"/>
    </source>
</evidence>